<sequence>MQLSKFPYLVQKEILDNMTYSDLFLLSFVSKNMKNIIKSSQATRFRRIGRIVYEIDNMDLWNTNYRKIYIPSESNEDVILRCWDMSEKLRKDYFQLNVSGRILDFEYITCRYHMVAFNQCNKESVFESIHNYFLDFFGDTVKNQWIVNNYMPYFPRLPNLSLILIFWGTGNDKGNMKNLQKIISSSPTMTHIKMSFWEANETLKPESKFYQAESIAIQQDNLTVPVNLGSFQGRQTFFRCNTCRNFDLIEFVNRWKSGEAFQKLEHLEIVIDNDDIPINRILDEIGVKYIDATKTPPTHTLPKVYFETVCKPNTYPINAHTYVVRETDNRVASISIQEKTLSFGVWSETEEEFLAMVKLSQNHVPIADFHPKYDQSVFGAIHNYFLDFFGNSIEYIWIARLTHGCKLLIPRLQNLSECVYTSGFPELSTEEFEKILSSSSVFKLVNMDNLTRVERFGPESKLCQVESIQLKLNDKAILDVLHHFQGRQAFFTCSSSFEIEGWTEFVDKWKSGEVFQKLEYLRVKIPSRHEFPQTEILNAVGVNYIDATKTPPTHSLPKVHSWRVRRRYTDPIISHTYVVRETDNRVASISIQQTTILFGVWNKTEEEFLAMVK</sequence>
<dbReference type="EMBL" id="PDUG01000003">
    <property type="protein sequence ID" value="PIC41723.1"/>
    <property type="molecule type" value="Genomic_DNA"/>
</dbReference>
<comment type="caution">
    <text evidence="2">The sequence shown here is derived from an EMBL/GenBank/DDBJ whole genome shotgun (WGS) entry which is preliminary data.</text>
</comment>
<dbReference type="SMART" id="SM00256">
    <property type="entry name" value="FBOX"/>
    <property type="match status" value="1"/>
</dbReference>
<accession>A0A2G5UQK5</accession>
<feature type="domain" description="F-box" evidence="1">
    <location>
        <begin position="1"/>
        <end position="48"/>
    </location>
</feature>
<evidence type="ECO:0000313" key="2">
    <source>
        <dbReference type="EMBL" id="PIC41723.1"/>
    </source>
</evidence>
<dbReference type="Pfam" id="PF00646">
    <property type="entry name" value="F-box"/>
    <property type="match status" value="1"/>
</dbReference>
<name>A0A2G5UQK5_9PELO</name>
<dbReference type="PROSITE" id="PS50181">
    <property type="entry name" value="FBOX"/>
    <property type="match status" value="1"/>
</dbReference>
<reference evidence="3" key="1">
    <citation type="submission" date="2017-10" db="EMBL/GenBank/DDBJ databases">
        <title>Rapid genome shrinkage in a self-fertile nematode reveals novel sperm competition proteins.</title>
        <authorList>
            <person name="Yin D."/>
            <person name="Schwarz E.M."/>
            <person name="Thomas C.G."/>
            <person name="Felde R.L."/>
            <person name="Korf I.F."/>
            <person name="Cutter A.D."/>
            <person name="Schartner C.M."/>
            <person name="Ralston E.J."/>
            <person name="Meyer B.J."/>
            <person name="Haag E.S."/>
        </authorList>
    </citation>
    <scope>NUCLEOTIDE SEQUENCE [LARGE SCALE GENOMIC DNA]</scope>
    <source>
        <strain evidence="3">JU1422</strain>
    </source>
</reference>
<gene>
    <name evidence="2" type="primary">Cnig_chr_III.g9041</name>
    <name evidence="2" type="ORF">B9Z55_009041</name>
</gene>
<keyword evidence="3" id="KW-1185">Reference proteome</keyword>
<dbReference type="PANTHER" id="PTHR21503:SF8">
    <property type="entry name" value="F-BOX ASSOCIATED DOMAIN-CONTAINING PROTEIN-RELATED"/>
    <property type="match status" value="1"/>
</dbReference>
<dbReference type="PANTHER" id="PTHR21503">
    <property type="entry name" value="F-BOX-CONTAINING HYPOTHETICAL PROTEIN C.ELEGANS"/>
    <property type="match status" value="1"/>
</dbReference>
<protein>
    <recommendedName>
        <fullName evidence="1">F-box domain-containing protein</fullName>
    </recommendedName>
</protein>
<dbReference type="Proteomes" id="UP000230233">
    <property type="component" value="Chromosome III"/>
</dbReference>
<proteinExistence type="predicted"/>
<dbReference type="AlphaFoldDB" id="A0A2G5UQK5"/>
<evidence type="ECO:0000313" key="3">
    <source>
        <dbReference type="Proteomes" id="UP000230233"/>
    </source>
</evidence>
<evidence type="ECO:0000259" key="1">
    <source>
        <dbReference type="PROSITE" id="PS50181"/>
    </source>
</evidence>
<organism evidence="2 3">
    <name type="scientific">Caenorhabditis nigoni</name>
    <dbReference type="NCBI Taxonomy" id="1611254"/>
    <lineage>
        <taxon>Eukaryota</taxon>
        <taxon>Metazoa</taxon>
        <taxon>Ecdysozoa</taxon>
        <taxon>Nematoda</taxon>
        <taxon>Chromadorea</taxon>
        <taxon>Rhabditida</taxon>
        <taxon>Rhabditina</taxon>
        <taxon>Rhabditomorpha</taxon>
        <taxon>Rhabditoidea</taxon>
        <taxon>Rhabditidae</taxon>
        <taxon>Peloderinae</taxon>
        <taxon>Caenorhabditis</taxon>
    </lineage>
</organism>
<dbReference type="InterPro" id="IPR001810">
    <property type="entry name" value="F-box_dom"/>
</dbReference>